<dbReference type="Proteomes" id="UP000683575">
    <property type="component" value="Chromosome"/>
</dbReference>
<evidence type="ECO:0000313" key="1">
    <source>
        <dbReference type="EMBL" id="QWZ07178.1"/>
    </source>
</evidence>
<dbReference type="AlphaFoldDB" id="A0A975XZA3"/>
<dbReference type="EMBL" id="CP077062">
    <property type="protein sequence ID" value="QWZ07178.1"/>
    <property type="molecule type" value="Genomic_DNA"/>
</dbReference>
<dbReference type="KEGG" id="nps:KRR39_17045"/>
<name>A0A975XZA3_9ACTN</name>
<gene>
    <name evidence="1" type="ORF">KRR39_17045</name>
</gene>
<dbReference type="Pfam" id="PF14518">
    <property type="entry name" value="Haem_oxygenas_2"/>
    <property type="match status" value="1"/>
</dbReference>
<reference evidence="1" key="1">
    <citation type="submission" date="2021-06" db="EMBL/GenBank/DDBJ databases">
        <title>Complete genome sequence of Nocardioides sp. G188.</title>
        <authorList>
            <person name="Im W.-T."/>
        </authorList>
    </citation>
    <scope>NUCLEOTIDE SEQUENCE</scope>
    <source>
        <strain evidence="1">G188</strain>
    </source>
</reference>
<keyword evidence="2" id="KW-1185">Reference proteome</keyword>
<accession>A0A975XZA3</accession>
<dbReference type="SMART" id="SM01236">
    <property type="entry name" value="Haem_oxygenase_2"/>
    <property type="match status" value="1"/>
</dbReference>
<sequence>MQLPLHRGPVSRALTDSLRDGTPLDVAALLPLVEAVEDVVRDEDLQLALWTAYELHYGGFDDVDAGREWDPEVLRLRGALEARFEEQLRALTAGPVAAALDGPGDVADRIFAQANAADGPSLSRFLQREATAEQFREVLVHRSVYQLKEADPHTFVIPRLPGAAKVALVELQFDEYGAGRPERQHAQMFAAGMDECGLDSSYGAYVDVVPAATLALNNAMSLLCLHRRLRGAAVGHLAAIEVTSSLPCRKYVQGLRRLDLSPAMAEYFDEHVEADAVHEQVATRDICAAAVEHEPALAEDVHFGVAVSLLMDELLAEHVLACFGDGASSLRSVEPAVRTSAARSAA</sequence>
<proteinExistence type="predicted"/>
<protein>
    <submittedName>
        <fullName evidence="1">Iron-containing redox enzyme family protein</fullName>
    </submittedName>
</protein>
<dbReference type="RefSeq" id="WP_216938689.1">
    <property type="nucleotide sequence ID" value="NZ_CP077062.1"/>
</dbReference>
<evidence type="ECO:0000313" key="2">
    <source>
        <dbReference type="Proteomes" id="UP000683575"/>
    </source>
</evidence>
<organism evidence="1 2">
    <name type="scientific">Nocardioides panacis</name>
    <dbReference type="NCBI Taxonomy" id="2849501"/>
    <lineage>
        <taxon>Bacteria</taxon>
        <taxon>Bacillati</taxon>
        <taxon>Actinomycetota</taxon>
        <taxon>Actinomycetes</taxon>
        <taxon>Propionibacteriales</taxon>
        <taxon>Nocardioidaceae</taxon>
        <taxon>Nocardioides</taxon>
    </lineage>
</organism>